<evidence type="ECO:0000313" key="2">
    <source>
        <dbReference type="EMBL" id="EFQ84772.1"/>
    </source>
</evidence>
<keyword evidence="1" id="KW-0472">Membrane</keyword>
<keyword evidence="1" id="KW-0812">Transmembrane</keyword>
<keyword evidence="3" id="KW-1185">Reference proteome</keyword>
<feature type="transmembrane region" description="Helical" evidence="1">
    <location>
        <begin position="41"/>
        <end position="63"/>
    </location>
</feature>
<feature type="transmembrane region" description="Helical" evidence="1">
    <location>
        <begin position="12"/>
        <end position="35"/>
    </location>
</feature>
<sequence length="78" mass="7888">MNQPEPRTPRRLGLAYVPLGLAWLIGLGLIALARWGDVAAGWGYLGLAVAIACAPATVGLTVATAKARSTGPDGPGHA</sequence>
<dbReference type="Proteomes" id="UP000003111">
    <property type="component" value="Unassembled WGS sequence"/>
</dbReference>
<accession>E2S7V6</accession>
<dbReference type="HOGENOM" id="CLU_2614087_0_0_11"/>
<keyword evidence="1" id="KW-1133">Transmembrane helix</keyword>
<evidence type="ECO:0000313" key="3">
    <source>
        <dbReference type="Proteomes" id="UP000003111"/>
    </source>
</evidence>
<proteinExistence type="predicted"/>
<evidence type="ECO:0000256" key="1">
    <source>
        <dbReference type="SAM" id="Phobius"/>
    </source>
</evidence>
<dbReference type="EMBL" id="ACLF03000001">
    <property type="protein sequence ID" value="EFQ84772.1"/>
    <property type="molecule type" value="Genomic_DNA"/>
</dbReference>
<dbReference type="STRING" id="585531.HMPREF0063_10113"/>
<name>E2S7V6_9ACTN</name>
<organism evidence="2 3">
    <name type="scientific">Aeromicrobium marinum DSM 15272</name>
    <dbReference type="NCBI Taxonomy" id="585531"/>
    <lineage>
        <taxon>Bacteria</taxon>
        <taxon>Bacillati</taxon>
        <taxon>Actinomycetota</taxon>
        <taxon>Actinomycetes</taxon>
        <taxon>Propionibacteriales</taxon>
        <taxon>Nocardioidaceae</taxon>
        <taxon>Aeromicrobium</taxon>
    </lineage>
</organism>
<comment type="caution">
    <text evidence="2">The sequence shown here is derived from an EMBL/GenBank/DDBJ whole genome shotgun (WGS) entry which is preliminary data.</text>
</comment>
<dbReference type="RefSeq" id="WP_007076680.1">
    <property type="nucleotide sequence ID" value="NZ_CM001024.1"/>
</dbReference>
<reference evidence="2" key="1">
    <citation type="submission" date="2010-08" db="EMBL/GenBank/DDBJ databases">
        <authorList>
            <person name="Muzny D."/>
            <person name="Qin X."/>
            <person name="Buhay C."/>
            <person name="Dugan-Rocha S."/>
            <person name="Ding Y."/>
            <person name="Chen G."/>
            <person name="Hawes A."/>
            <person name="Holder M."/>
            <person name="Jhangiani S."/>
            <person name="Johnson A."/>
            <person name="Khan Z."/>
            <person name="Li Z."/>
            <person name="Liu W."/>
            <person name="Liu X."/>
            <person name="Perez L."/>
            <person name="Shen H."/>
            <person name="Wang Q."/>
            <person name="Watt J."/>
            <person name="Xi L."/>
            <person name="Xin Y."/>
            <person name="Zhou J."/>
            <person name="Deng J."/>
            <person name="Jiang H."/>
            <person name="Liu Y."/>
            <person name="Qu J."/>
            <person name="Song X.-Z."/>
            <person name="Zhang L."/>
            <person name="Villasana D."/>
            <person name="Johnson A."/>
            <person name="Liu J."/>
            <person name="Liyanage D."/>
            <person name="Lorensuhewa L."/>
            <person name="Robinson T."/>
            <person name="Song A."/>
            <person name="Song B.-B."/>
            <person name="Dinh H."/>
            <person name="Thornton R."/>
            <person name="Coyle M."/>
            <person name="Francisco L."/>
            <person name="Jackson L."/>
            <person name="Javaid M."/>
            <person name="Korchina V."/>
            <person name="Kovar C."/>
            <person name="Mata R."/>
            <person name="Mathew T."/>
            <person name="Ngo R."/>
            <person name="Nguyen L."/>
            <person name="Nguyen N."/>
            <person name="Okwuonu G."/>
            <person name="Ongeri F."/>
            <person name="Pham C."/>
            <person name="Simmons D."/>
            <person name="Wilczek-Boney K."/>
            <person name="Hale W."/>
            <person name="Jakkamsetti A."/>
            <person name="Pham P."/>
            <person name="Ruth R."/>
            <person name="San Lucas F."/>
            <person name="Warren J."/>
            <person name="Zhang J."/>
            <person name="Zhao Z."/>
            <person name="Zhou C."/>
            <person name="Zhu D."/>
            <person name="Lee S."/>
            <person name="Bess C."/>
            <person name="Blankenburg K."/>
            <person name="Forbes L."/>
            <person name="Fu Q."/>
            <person name="Gubbala S."/>
            <person name="Hirani K."/>
            <person name="Jayaseelan J.C."/>
            <person name="Lara F."/>
            <person name="Munidasa M."/>
            <person name="Palculict T."/>
            <person name="Patil S."/>
            <person name="Pu L.-L."/>
            <person name="Saada N."/>
            <person name="Tang L."/>
            <person name="Weissenberger G."/>
            <person name="Zhu Y."/>
            <person name="Hemphill L."/>
            <person name="Shang Y."/>
            <person name="Youmans B."/>
            <person name="Ayvaz T."/>
            <person name="Ross M."/>
            <person name="Santibanez J."/>
            <person name="Aqrawi P."/>
            <person name="Gross S."/>
            <person name="Joshi V."/>
            <person name="Fowler G."/>
            <person name="Nazareth L."/>
            <person name="Reid J."/>
            <person name="Worley K."/>
            <person name="Petrosino J."/>
            <person name="Highlander S."/>
            <person name="Gibbs R."/>
        </authorList>
    </citation>
    <scope>NUCLEOTIDE SEQUENCE [LARGE SCALE GENOMIC DNA]</scope>
    <source>
        <strain evidence="2">DSM 15272</strain>
    </source>
</reference>
<gene>
    <name evidence="2" type="ORF">HMPREF0063_10113</name>
</gene>
<dbReference type="AlphaFoldDB" id="E2S7V6"/>
<protein>
    <submittedName>
        <fullName evidence="2">Uncharacterized protein</fullName>
    </submittedName>
</protein>